<accession>A0AA38C6S5</accession>
<organism evidence="1 2">
    <name type="scientific">Taxus chinensis</name>
    <name type="common">Chinese yew</name>
    <name type="synonym">Taxus wallichiana var. chinensis</name>
    <dbReference type="NCBI Taxonomy" id="29808"/>
    <lineage>
        <taxon>Eukaryota</taxon>
        <taxon>Viridiplantae</taxon>
        <taxon>Streptophyta</taxon>
        <taxon>Embryophyta</taxon>
        <taxon>Tracheophyta</taxon>
        <taxon>Spermatophyta</taxon>
        <taxon>Pinopsida</taxon>
        <taxon>Pinidae</taxon>
        <taxon>Conifers II</taxon>
        <taxon>Cupressales</taxon>
        <taxon>Taxaceae</taxon>
        <taxon>Taxus</taxon>
    </lineage>
</organism>
<reference evidence="1 2" key="1">
    <citation type="journal article" date="2021" name="Nat. Plants">
        <title>The Taxus genome provides insights into paclitaxel biosynthesis.</title>
        <authorList>
            <person name="Xiong X."/>
            <person name="Gou J."/>
            <person name="Liao Q."/>
            <person name="Li Y."/>
            <person name="Zhou Q."/>
            <person name="Bi G."/>
            <person name="Li C."/>
            <person name="Du R."/>
            <person name="Wang X."/>
            <person name="Sun T."/>
            <person name="Guo L."/>
            <person name="Liang H."/>
            <person name="Lu P."/>
            <person name="Wu Y."/>
            <person name="Zhang Z."/>
            <person name="Ro D.K."/>
            <person name="Shang Y."/>
            <person name="Huang S."/>
            <person name="Yan J."/>
        </authorList>
    </citation>
    <scope>NUCLEOTIDE SEQUENCE [LARGE SCALE GENOMIC DNA]</scope>
    <source>
        <strain evidence="1">Ta-2019</strain>
    </source>
</reference>
<dbReference type="SUPFAM" id="SSF56112">
    <property type="entry name" value="Protein kinase-like (PK-like)"/>
    <property type="match status" value="1"/>
</dbReference>
<dbReference type="Proteomes" id="UP000824469">
    <property type="component" value="Unassembled WGS sequence"/>
</dbReference>
<name>A0AA38C6S5_TAXCH</name>
<dbReference type="AlphaFoldDB" id="A0AA38C6S5"/>
<evidence type="ECO:0008006" key="3">
    <source>
        <dbReference type="Google" id="ProtNLM"/>
    </source>
</evidence>
<dbReference type="PANTHER" id="PTHR48055:SF57">
    <property type="entry name" value="PROTEIN KINASE DOMAIN-CONTAINING PROTEIN"/>
    <property type="match status" value="1"/>
</dbReference>
<dbReference type="PANTHER" id="PTHR48055">
    <property type="entry name" value="LEUCINE-RICH REPEAT RECEPTOR PROTEIN KINASE EMS1"/>
    <property type="match status" value="1"/>
</dbReference>
<dbReference type="InterPro" id="IPR011009">
    <property type="entry name" value="Kinase-like_dom_sf"/>
</dbReference>
<dbReference type="GO" id="GO:0016020">
    <property type="term" value="C:membrane"/>
    <property type="evidence" value="ECO:0007669"/>
    <property type="project" value="TreeGrafter"/>
</dbReference>
<dbReference type="OMA" id="GLICTRE"/>
<proteinExistence type="predicted"/>
<protein>
    <recommendedName>
        <fullName evidence="3">Protein kinase domain-containing protein</fullName>
    </recommendedName>
</protein>
<sequence>YAMGGNISVKGDVYSYGILLLELLTGRRPTNDMFVEGINIQKWVGMNFPNNIREVVDNNLLRDASELELSIILPCLTQLMWMGLICTRELSQQCPDMTEVVERLDIIRDKFFHTHRAFQLPIDISPLIVEKK</sequence>
<dbReference type="Gene3D" id="1.10.510.10">
    <property type="entry name" value="Transferase(Phosphotransferase) domain 1"/>
    <property type="match status" value="1"/>
</dbReference>
<dbReference type="EMBL" id="JAHRHJ020000857">
    <property type="protein sequence ID" value="KAH9293668.1"/>
    <property type="molecule type" value="Genomic_DNA"/>
</dbReference>
<feature type="non-terminal residue" evidence="1">
    <location>
        <position position="1"/>
    </location>
</feature>
<keyword evidence="2" id="KW-1185">Reference proteome</keyword>
<comment type="caution">
    <text evidence="1">The sequence shown here is derived from an EMBL/GenBank/DDBJ whole genome shotgun (WGS) entry which is preliminary data.</text>
</comment>
<evidence type="ECO:0000313" key="2">
    <source>
        <dbReference type="Proteomes" id="UP000824469"/>
    </source>
</evidence>
<feature type="non-terminal residue" evidence="1">
    <location>
        <position position="132"/>
    </location>
</feature>
<gene>
    <name evidence="1" type="ORF">KI387_041130</name>
</gene>
<dbReference type="InterPro" id="IPR051564">
    <property type="entry name" value="LRR_receptor-like_kinase"/>
</dbReference>
<evidence type="ECO:0000313" key="1">
    <source>
        <dbReference type="EMBL" id="KAH9293668.1"/>
    </source>
</evidence>